<evidence type="ECO:0000313" key="3">
    <source>
        <dbReference type="Proteomes" id="UP000770661"/>
    </source>
</evidence>
<evidence type="ECO:0000313" key="2">
    <source>
        <dbReference type="EMBL" id="KAG0710216.1"/>
    </source>
</evidence>
<accession>A0A8J4XPP4</accession>
<name>A0A8J4XPP4_CHIOP</name>
<feature type="compositionally biased region" description="Basic residues" evidence="1">
    <location>
        <begin position="16"/>
        <end position="28"/>
    </location>
</feature>
<proteinExistence type="predicted"/>
<keyword evidence="3" id="KW-1185">Reference proteome</keyword>
<organism evidence="2 3">
    <name type="scientific">Chionoecetes opilio</name>
    <name type="common">Atlantic snow crab</name>
    <name type="synonym">Cancer opilio</name>
    <dbReference type="NCBI Taxonomy" id="41210"/>
    <lineage>
        <taxon>Eukaryota</taxon>
        <taxon>Metazoa</taxon>
        <taxon>Ecdysozoa</taxon>
        <taxon>Arthropoda</taxon>
        <taxon>Crustacea</taxon>
        <taxon>Multicrustacea</taxon>
        <taxon>Malacostraca</taxon>
        <taxon>Eumalacostraca</taxon>
        <taxon>Eucarida</taxon>
        <taxon>Decapoda</taxon>
        <taxon>Pleocyemata</taxon>
        <taxon>Brachyura</taxon>
        <taxon>Eubrachyura</taxon>
        <taxon>Majoidea</taxon>
        <taxon>Majidae</taxon>
        <taxon>Chionoecetes</taxon>
    </lineage>
</organism>
<protein>
    <submittedName>
        <fullName evidence="2">Uncharacterized protein</fullName>
    </submittedName>
</protein>
<feature type="compositionally biased region" description="Gly residues" evidence="1">
    <location>
        <begin position="72"/>
        <end position="82"/>
    </location>
</feature>
<comment type="caution">
    <text evidence="2">The sequence shown here is derived from an EMBL/GenBank/DDBJ whole genome shotgun (WGS) entry which is preliminary data.</text>
</comment>
<sequence>MAAEAFSRTRSPFRFWGRKNRNEKRKKSWYAQNQRAAATAGENPGRNWGIFVGNLYQMEEEAARDEEYPGSFGNGVANGGRLGNERTLGAARPPPVPFKMPQGPLCPRENLSFSPVRETPRGHTLRP</sequence>
<reference evidence="2" key="1">
    <citation type="submission" date="2020-07" db="EMBL/GenBank/DDBJ databases">
        <title>The High-quality genome of the commercially important snow crab, Chionoecetes opilio.</title>
        <authorList>
            <person name="Jeong J.-H."/>
            <person name="Ryu S."/>
        </authorList>
    </citation>
    <scope>NUCLEOTIDE SEQUENCE</scope>
    <source>
        <strain evidence="2">MADBK_172401_WGS</strain>
        <tissue evidence="2">Digestive gland</tissue>
    </source>
</reference>
<gene>
    <name evidence="2" type="ORF">GWK47_023269</name>
</gene>
<dbReference type="AlphaFoldDB" id="A0A8J4XPP4"/>
<feature type="region of interest" description="Disordered" evidence="1">
    <location>
        <begin position="1"/>
        <end position="45"/>
    </location>
</feature>
<evidence type="ECO:0000256" key="1">
    <source>
        <dbReference type="SAM" id="MobiDB-lite"/>
    </source>
</evidence>
<feature type="region of interest" description="Disordered" evidence="1">
    <location>
        <begin position="66"/>
        <end position="127"/>
    </location>
</feature>
<dbReference type="Proteomes" id="UP000770661">
    <property type="component" value="Unassembled WGS sequence"/>
</dbReference>
<dbReference type="EMBL" id="JACEEZ010024427">
    <property type="protein sequence ID" value="KAG0710216.1"/>
    <property type="molecule type" value="Genomic_DNA"/>
</dbReference>